<dbReference type="PROSITE" id="PS50003">
    <property type="entry name" value="PH_DOMAIN"/>
    <property type="match status" value="1"/>
</dbReference>
<dbReference type="Pfam" id="PF00435">
    <property type="entry name" value="Spectrin"/>
    <property type="match status" value="2"/>
</dbReference>
<evidence type="ECO:0000313" key="4">
    <source>
        <dbReference type="EMBL" id="KAL5109500.1"/>
    </source>
</evidence>
<dbReference type="SUPFAM" id="SSF46966">
    <property type="entry name" value="Spectrin repeat"/>
    <property type="match status" value="5"/>
</dbReference>
<dbReference type="InterPro" id="IPR048738">
    <property type="entry name" value="CEP104_Znf"/>
</dbReference>
<dbReference type="Gene3D" id="1.20.58.60">
    <property type="match status" value="5"/>
</dbReference>
<dbReference type="PANTHER" id="PTHR13371">
    <property type="entry name" value="GLYCINE-, GLUTAMATE-, THIENYLCYCLOHEXYLPIPERIDINE-BINDING PROTEIN"/>
    <property type="match status" value="1"/>
</dbReference>
<dbReference type="InterPro" id="IPR002017">
    <property type="entry name" value="Spectrin_repeat"/>
</dbReference>
<accession>A0ABR4QIR4</accession>
<keyword evidence="1" id="KW-0175">Coiled coil</keyword>
<feature type="compositionally biased region" description="Basic and acidic residues" evidence="2">
    <location>
        <begin position="1236"/>
        <end position="1248"/>
    </location>
</feature>
<dbReference type="InterPro" id="IPR011989">
    <property type="entry name" value="ARM-like"/>
</dbReference>
<feature type="compositionally biased region" description="Low complexity" evidence="2">
    <location>
        <begin position="1249"/>
        <end position="1264"/>
    </location>
</feature>
<organism evidence="4 5">
    <name type="scientific">Taenia crassiceps</name>
    <dbReference type="NCBI Taxonomy" id="6207"/>
    <lineage>
        <taxon>Eukaryota</taxon>
        <taxon>Metazoa</taxon>
        <taxon>Spiralia</taxon>
        <taxon>Lophotrochozoa</taxon>
        <taxon>Platyhelminthes</taxon>
        <taxon>Cestoda</taxon>
        <taxon>Eucestoda</taxon>
        <taxon>Cyclophyllidea</taxon>
        <taxon>Taeniidae</taxon>
        <taxon>Taenia</taxon>
    </lineage>
</organism>
<evidence type="ECO:0000256" key="1">
    <source>
        <dbReference type="SAM" id="Coils"/>
    </source>
</evidence>
<protein>
    <recommendedName>
        <fullName evidence="3">PH domain-containing protein</fullName>
    </recommendedName>
</protein>
<feature type="region of interest" description="Disordered" evidence="2">
    <location>
        <begin position="2055"/>
        <end position="2077"/>
    </location>
</feature>
<feature type="coiled-coil region" evidence="1">
    <location>
        <begin position="92"/>
        <end position="162"/>
    </location>
</feature>
<feature type="compositionally biased region" description="Basic and acidic residues" evidence="2">
    <location>
        <begin position="1119"/>
        <end position="1133"/>
    </location>
</feature>
<evidence type="ECO:0000313" key="5">
    <source>
        <dbReference type="Proteomes" id="UP001651158"/>
    </source>
</evidence>
<dbReference type="InterPro" id="IPR011993">
    <property type="entry name" value="PH-like_dom_sf"/>
</dbReference>
<dbReference type="CDD" id="cd00176">
    <property type="entry name" value="SPEC"/>
    <property type="match status" value="4"/>
</dbReference>
<evidence type="ECO:0000256" key="2">
    <source>
        <dbReference type="SAM" id="MobiDB-lite"/>
    </source>
</evidence>
<dbReference type="InterPro" id="IPR048739">
    <property type="entry name" value="CEP104_N"/>
</dbReference>
<reference evidence="4 5" key="1">
    <citation type="journal article" date="2022" name="Front. Cell. Infect. Microbiol.">
        <title>The Genomes of Two Strains of Taenia crassiceps the Animal Model for the Study of Human Cysticercosis.</title>
        <authorList>
            <person name="Bobes R.J."/>
            <person name="Estrada K."/>
            <person name="Rios-Valencia D.G."/>
            <person name="Calderon-Gallegos A."/>
            <person name="de la Torre P."/>
            <person name="Carrero J.C."/>
            <person name="Sanchez-Flores A."/>
            <person name="Laclette J.P."/>
        </authorList>
    </citation>
    <scope>NUCLEOTIDE SEQUENCE [LARGE SCALE GENOMIC DNA]</scope>
    <source>
        <strain evidence="4">WFUcys</strain>
    </source>
</reference>
<gene>
    <name evidence="4" type="ORF">TcWFU_009757</name>
</gene>
<name>A0ABR4QIR4_9CEST</name>
<feature type="compositionally biased region" description="Polar residues" evidence="2">
    <location>
        <begin position="1894"/>
        <end position="1918"/>
    </location>
</feature>
<dbReference type="SMART" id="SM00233">
    <property type="entry name" value="PH"/>
    <property type="match status" value="1"/>
</dbReference>
<dbReference type="Proteomes" id="UP001651158">
    <property type="component" value="Unassembled WGS sequence"/>
</dbReference>
<dbReference type="InterPro" id="IPR001605">
    <property type="entry name" value="PH_dom-spectrin-type"/>
</dbReference>
<feature type="region of interest" description="Disordered" evidence="2">
    <location>
        <begin position="1235"/>
        <end position="1265"/>
    </location>
</feature>
<proteinExistence type="predicted"/>
<dbReference type="PRINTS" id="PR00683">
    <property type="entry name" value="SPECTRINPH"/>
</dbReference>
<dbReference type="InterPro" id="IPR001849">
    <property type="entry name" value="PH_domain"/>
</dbReference>
<feature type="domain" description="PH" evidence="3">
    <location>
        <begin position="1120"/>
        <end position="1233"/>
    </location>
</feature>
<dbReference type="Gene3D" id="1.25.10.10">
    <property type="entry name" value="Leucine-rich Repeat Variant"/>
    <property type="match status" value="1"/>
</dbReference>
<dbReference type="Pfam" id="PF21039">
    <property type="entry name" value="CEP104_ZnF"/>
    <property type="match status" value="1"/>
</dbReference>
<dbReference type="Pfam" id="PF21038">
    <property type="entry name" value="CEP104_N"/>
    <property type="match status" value="1"/>
</dbReference>
<evidence type="ECO:0000259" key="3">
    <source>
        <dbReference type="PROSITE" id="PS50003"/>
    </source>
</evidence>
<dbReference type="Pfam" id="PF15410">
    <property type="entry name" value="PH_9"/>
    <property type="match status" value="1"/>
</dbReference>
<dbReference type="EMBL" id="JAKROA010000003">
    <property type="protein sequence ID" value="KAL5109500.1"/>
    <property type="molecule type" value="Genomic_DNA"/>
</dbReference>
<dbReference type="Gene3D" id="2.30.29.30">
    <property type="entry name" value="Pleckstrin-homology domain (PH domain)/Phosphotyrosine-binding domain (PTB)"/>
    <property type="match status" value="1"/>
</dbReference>
<sequence>MLAYCNRFNTLERKSRETLVGDHGAEGRFFVKTDSLRQKLEDNKKRAYERERYLKENLRLQELLNDFVDIDDWMSEKLVALNQVTLTSKRDVSNAYSQVKALQEEIEASRERAEGVIETGKQLIDSCPWVSRIVSVTIDNIYAHWEALLKELHKQMLSLEELHREYFLNRTVQDLLRWAEKLLFKVKIDIEDFTLTTAGLTELQKRLDAHQRDCQNFENHSGMAAVIREHSESLSQRYPDRAADLAAVNTEVDRQLCAVNAALAQREDLLNLHITVTSHLLDLNSELLWVKDKLVQIRQPYNDWTPQDRWSVGKHLLRVQQENRRLMNHIAEVENRGPRVKALCIRAKETYLGTSEDAAQRVGSFREVLGELEQAWYTVTHMLEVRREELRLTEAIHKFFFDVVNMEAWISERELYLQSICEPTNIEEANRSLRRLNLLHEAVEQWSNEVTKTNRRANELCTQLSSGVQINGNYVIAPPAAKSAVATAMSQLVEDFARLENSVRDCRKDLFESISLHDVLQDINDLEDWIAERQKTAKDSDVGTDLEHTFNLKDRFDQFAKCTRKEGERRVKAMLLRIDQIIAKGHKNRSEIALARDGLNEDWVDLLEMITTRGQLLKSALTLYRFFSDAQYLEKQIEEFYQYLPEEPTVEMVTDQSTSIGGRSGGIASLLRRQAGLQQRLSHLNSSCAALAATAVALLPTYSGEEEVRLRLRLDCVLSAAQSLAATAEMRARQLEEAQHFHRFFSTAHNLITWFVEAKNKMSQPNGLSRTIYGVERLIAEHRQLHVEMGIKVKQVEECLDVGRAILGIGNHSITEEASRPARSRLHAVLTAPQGEVRETCVALATERILIEALWRERWERLGMLLDVRYYMRDAAAAESWLVSREVYLVSVRRNIGETLAETLALLGAHYAFERACNSAEERFAALKQLTKMEIHALEWKPEDASRHEKQRRDNIRRAVHEFLPSPDNLTRLPPQAPQPISSRGQFVSVVAPFERASGVTRAVPIPQKCTSRASLPTVAVPKSTLFRREEPPRPFSSSSTADIFFPRMARVTSPKNPSDDPVTSTTPFEEAGEGKTLETTSSTRPQGSFPSTSANTPPPETRAEAAKPETAPPASTKEMPRIEGPLIRKWESEAGGMRHSRGRGWTSIYATLMDGRLTFYRDRRTRRERVEETYHGEAPLDLSGAIAVPALDYTKRPFVFRLRLFTGAEYLFQAVSAEVLQRWVDSINDSASKLTQKELRNPNERAHSLPPSSRHSRASSAASGQCGCPQHTRFHLLHVCQSRLTYLEIKTASAIHLISFELNAAHVELSSNEATQFKARELKSVHVDAYGSYFQIFLYKNFANPENLYNQISVIALNLVGCLGSISGNSAPNGNRVDDINMSPVDDLAFGIYQDPHLGNIIRRLQCQKLEYARRENFDMAGKARDVIRYIQQVSEKLCRLEFEKKEAVKLENYEDAKVKKEQIIQIRDELARNSDLDALLSADLCLQHNSRSIMSSNKLPTSFQHGVHYSNESVPETDIESCFYDSTASCENAFPAQYGHNVADERPLPALQRKQTKNSAEEAIQLEENYGSPTLDNECQGLSEATTRQAAVAIDFAGLPLVQLFYSRSWKLREQALVDLERRVSQNPLPPPVSLESMSSEPDPVGELRSTTFLLLKALSEQVLTLYRKALEMIQSTIVDFGERHHIAKPEVFTSLDKVVRLLLQRTGDSSLRVRDITKAQLVGMAKWSIFRKGGGFWHEILRPFQPTTLERLALCQMQIVSNIYADSCGSGDKGESGNAFPLIEDLVTFTIQALEHRSNEVRELAESLIVALYRSEDRNLVRHLMPPNDWEAQRHPLYRRIFAKFDKLDGRDRPSDVLLPSRKVPQKRHDEQTAPKHHRRIRCQTPLPTLKNGTTSRESPTLVANKSSSGTASPAATNSELDLLLSLDKTCIFCGEQNDDFTEEALDMHYWKTCPMLRRCPNCKQVVEVSGLTEHLLNECPKSGKLGGYRRCEVCSEAIPNATFITHNSCKAAPDPSLRCPLCHADLADDGIQGSNNEDAWRMHLMRECRQNSRISRPPPSSDPAIQGPSIPPAVPFPSKKAIVKRVNI</sequence>
<comment type="caution">
    <text evidence="4">The sequence shown here is derived from an EMBL/GenBank/DDBJ whole genome shotgun (WGS) entry which is preliminary data.</text>
</comment>
<dbReference type="Pfam" id="PF21040">
    <property type="entry name" value="CEP104-like_TOG"/>
    <property type="match status" value="1"/>
</dbReference>
<dbReference type="SMART" id="SM00150">
    <property type="entry name" value="SPEC"/>
    <property type="match status" value="7"/>
</dbReference>
<dbReference type="SUPFAM" id="SSF50729">
    <property type="entry name" value="PH domain-like"/>
    <property type="match status" value="1"/>
</dbReference>
<feature type="region of interest" description="Disordered" evidence="2">
    <location>
        <begin position="1051"/>
        <end position="1142"/>
    </location>
</feature>
<keyword evidence="5" id="KW-1185">Reference proteome</keyword>
<dbReference type="InterPro" id="IPR018159">
    <property type="entry name" value="Spectrin/alpha-actinin"/>
</dbReference>
<feature type="region of interest" description="Disordered" evidence="2">
    <location>
        <begin position="1856"/>
        <end position="1918"/>
    </location>
</feature>
<feature type="compositionally biased region" description="Polar residues" evidence="2">
    <location>
        <begin position="1078"/>
        <end position="1094"/>
    </location>
</feature>
<dbReference type="InterPro" id="IPR052607">
    <property type="entry name" value="CEP104-like"/>
</dbReference>
<dbReference type="InterPro" id="IPR041681">
    <property type="entry name" value="PH_9"/>
</dbReference>
<feature type="compositionally biased region" description="Polar residues" evidence="2">
    <location>
        <begin position="1054"/>
        <end position="1068"/>
    </location>
</feature>
<dbReference type="PANTHER" id="PTHR13371:SF0">
    <property type="entry name" value="CENTROSOMAL PROTEIN OF 104 KDA"/>
    <property type="match status" value="1"/>
</dbReference>